<sequence>MEEKVDLLSSYFPDRDSFLFYDRFVVFPRRDPYLARQLPAHVPERRGPLINKESINGGLHGIPKESEPTSVQGSTMIIVVCGKIQFQRLSQQIGVMLYLRARVPRQVDKARSDPFAEFRRANFEPIKMPDIPRDLLCSSPPSQEATCSSRSCPRPKKRVSTAFFQAHQRLTKYLSKSSSTLSVPRFKRNRVCTLQLEKKGGRGGDLVGGRIFCNESRLSRARDRLVTVHRGFFNFCNCARGDLDGEEGKEGGGPLDHDRDSSSPASYLLWPR</sequence>
<proteinExistence type="predicted"/>
<feature type="region of interest" description="Disordered" evidence="1">
    <location>
        <begin position="247"/>
        <end position="272"/>
    </location>
</feature>
<gene>
    <name evidence="2" type="ORF">K0M31_005063</name>
</gene>
<organism evidence="2 3">
    <name type="scientific">Melipona bicolor</name>
    <dbReference type="NCBI Taxonomy" id="60889"/>
    <lineage>
        <taxon>Eukaryota</taxon>
        <taxon>Metazoa</taxon>
        <taxon>Ecdysozoa</taxon>
        <taxon>Arthropoda</taxon>
        <taxon>Hexapoda</taxon>
        <taxon>Insecta</taxon>
        <taxon>Pterygota</taxon>
        <taxon>Neoptera</taxon>
        <taxon>Endopterygota</taxon>
        <taxon>Hymenoptera</taxon>
        <taxon>Apocrita</taxon>
        <taxon>Aculeata</taxon>
        <taxon>Apoidea</taxon>
        <taxon>Anthophila</taxon>
        <taxon>Apidae</taxon>
        <taxon>Melipona</taxon>
    </lineage>
</organism>
<dbReference type="EMBL" id="JAHYIQ010000014">
    <property type="protein sequence ID" value="KAK1126425.1"/>
    <property type="molecule type" value="Genomic_DNA"/>
</dbReference>
<dbReference type="Proteomes" id="UP001177670">
    <property type="component" value="Unassembled WGS sequence"/>
</dbReference>
<comment type="caution">
    <text evidence="2">The sequence shown here is derived from an EMBL/GenBank/DDBJ whole genome shotgun (WGS) entry which is preliminary data.</text>
</comment>
<evidence type="ECO:0000313" key="2">
    <source>
        <dbReference type="EMBL" id="KAK1126425.1"/>
    </source>
</evidence>
<protein>
    <submittedName>
        <fullName evidence="2">Uncharacterized protein</fullName>
    </submittedName>
</protein>
<evidence type="ECO:0000256" key="1">
    <source>
        <dbReference type="SAM" id="MobiDB-lite"/>
    </source>
</evidence>
<evidence type="ECO:0000313" key="3">
    <source>
        <dbReference type="Proteomes" id="UP001177670"/>
    </source>
</evidence>
<dbReference type="AlphaFoldDB" id="A0AA40FWJ9"/>
<name>A0AA40FWJ9_9HYME</name>
<keyword evidence="3" id="KW-1185">Reference proteome</keyword>
<accession>A0AA40FWJ9</accession>
<reference evidence="2" key="1">
    <citation type="submission" date="2021-10" db="EMBL/GenBank/DDBJ databases">
        <title>Melipona bicolor Genome sequencing and assembly.</title>
        <authorList>
            <person name="Araujo N.S."/>
            <person name="Arias M.C."/>
        </authorList>
    </citation>
    <scope>NUCLEOTIDE SEQUENCE</scope>
    <source>
        <strain evidence="2">USP_2M_L1-L4_2017</strain>
        <tissue evidence="2">Whole body</tissue>
    </source>
</reference>
<feature type="compositionally biased region" description="Basic and acidic residues" evidence="1">
    <location>
        <begin position="247"/>
        <end position="261"/>
    </location>
</feature>